<dbReference type="EMBL" id="KV425960">
    <property type="protein sequence ID" value="KZV95228.1"/>
    <property type="molecule type" value="Genomic_DNA"/>
</dbReference>
<reference evidence="1 2" key="1">
    <citation type="journal article" date="2016" name="Mol. Biol. Evol.">
        <title>Comparative Genomics of Early-Diverging Mushroom-Forming Fungi Provides Insights into the Origins of Lignocellulose Decay Capabilities.</title>
        <authorList>
            <person name="Nagy L.G."/>
            <person name="Riley R."/>
            <person name="Tritt A."/>
            <person name="Adam C."/>
            <person name="Daum C."/>
            <person name="Floudas D."/>
            <person name="Sun H."/>
            <person name="Yadav J.S."/>
            <person name="Pangilinan J."/>
            <person name="Larsson K.H."/>
            <person name="Matsuura K."/>
            <person name="Barry K."/>
            <person name="Labutti K."/>
            <person name="Kuo R."/>
            <person name="Ohm R.A."/>
            <person name="Bhattacharya S.S."/>
            <person name="Shirouzu T."/>
            <person name="Yoshinaga Y."/>
            <person name="Martin F.M."/>
            <person name="Grigoriev I.V."/>
            <person name="Hibbett D.S."/>
        </authorList>
    </citation>
    <scope>NUCLEOTIDE SEQUENCE [LARGE SCALE GENOMIC DNA]</scope>
    <source>
        <strain evidence="1 2">HHB12029</strain>
    </source>
</reference>
<organism evidence="1 2">
    <name type="scientific">Exidia glandulosa HHB12029</name>
    <dbReference type="NCBI Taxonomy" id="1314781"/>
    <lineage>
        <taxon>Eukaryota</taxon>
        <taxon>Fungi</taxon>
        <taxon>Dikarya</taxon>
        <taxon>Basidiomycota</taxon>
        <taxon>Agaricomycotina</taxon>
        <taxon>Agaricomycetes</taxon>
        <taxon>Auriculariales</taxon>
        <taxon>Exidiaceae</taxon>
        <taxon>Exidia</taxon>
    </lineage>
</organism>
<gene>
    <name evidence="1" type="ORF">EXIGLDRAFT_766359</name>
</gene>
<dbReference type="AlphaFoldDB" id="A0A165JRG9"/>
<dbReference type="OrthoDB" id="2757361at2759"/>
<dbReference type="PANTHER" id="PTHR38886">
    <property type="entry name" value="SESA DOMAIN-CONTAINING PROTEIN"/>
    <property type="match status" value="1"/>
</dbReference>
<evidence type="ECO:0008006" key="3">
    <source>
        <dbReference type="Google" id="ProtNLM"/>
    </source>
</evidence>
<dbReference type="Proteomes" id="UP000077266">
    <property type="component" value="Unassembled WGS sequence"/>
</dbReference>
<dbReference type="PANTHER" id="PTHR38886:SF1">
    <property type="entry name" value="NACHT-NTPASE AND P-LOOP NTPASES N-TERMINAL DOMAIN-CONTAINING PROTEIN"/>
    <property type="match status" value="1"/>
</dbReference>
<proteinExistence type="predicted"/>
<sequence length="207" mass="22643">MSVLFTFGSFGDIGSVLQIAWAVRGALSEAASASEDVQSLIADIDSFTMALQNVKAVVAQTSDIPGSVQNGLAHALGLCGNILECVRRKVEAVHNAVVRAHGTGVWRGYWAACAWSVLGGKAEVDTLRRRLVDQLVVLQTLLSVLQSSSALEIDRRSRNEHVDAFHLIRSGHDMPARMKYFVPQHFFDFLGRPILPMQKMSYPASLH</sequence>
<keyword evidence="2" id="KW-1185">Reference proteome</keyword>
<evidence type="ECO:0000313" key="2">
    <source>
        <dbReference type="Proteomes" id="UP000077266"/>
    </source>
</evidence>
<accession>A0A165JRG9</accession>
<dbReference type="InParanoid" id="A0A165JRG9"/>
<name>A0A165JRG9_EXIGL</name>
<protein>
    <recommendedName>
        <fullName evidence="3">Fungal N-terminal domain-containing protein</fullName>
    </recommendedName>
</protein>
<evidence type="ECO:0000313" key="1">
    <source>
        <dbReference type="EMBL" id="KZV95228.1"/>
    </source>
</evidence>